<feature type="transmembrane region" description="Helical" evidence="1">
    <location>
        <begin position="35"/>
        <end position="55"/>
    </location>
</feature>
<comment type="caution">
    <text evidence="2">The sequence shown here is derived from an EMBL/GenBank/DDBJ whole genome shotgun (WGS) entry which is preliminary data.</text>
</comment>
<keyword evidence="1" id="KW-0472">Membrane</keyword>
<gene>
    <name evidence="2" type="ORF">H7344_18640</name>
</gene>
<organism evidence="2 3">
    <name type="scientific">Nocardioides deserti</name>
    <dbReference type="NCBI Taxonomy" id="1588644"/>
    <lineage>
        <taxon>Bacteria</taxon>
        <taxon>Bacillati</taxon>
        <taxon>Actinomycetota</taxon>
        <taxon>Actinomycetes</taxon>
        <taxon>Propionibacteriales</taxon>
        <taxon>Nocardioidaceae</taxon>
        <taxon>Nocardioides</taxon>
    </lineage>
</organism>
<feature type="transmembrane region" description="Helical" evidence="1">
    <location>
        <begin position="273"/>
        <end position="295"/>
    </location>
</feature>
<dbReference type="EMBL" id="JACMYC010000019">
    <property type="protein sequence ID" value="MBC2962312.1"/>
    <property type="molecule type" value="Genomic_DNA"/>
</dbReference>
<evidence type="ECO:0000313" key="3">
    <source>
        <dbReference type="Proteomes" id="UP000604001"/>
    </source>
</evidence>
<feature type="transmembrane region" description="Helical" evidence="1">
    <location>
        <begin position="366"/>
        <end position="389"/>
    </location>
</feature>
<evidence type="ECO:0000256" key="1">
    <source>
        <dbReference type="SAM" id="Phobius"/>
    </source>
</evidence>
<feature type="transmembrane region" description="Helical" evidence="1">
    <location>
        <begin position="212"/>
        <end position="235"/>
    </location>
</feature>
<dbReference type="Proteomes" id="UP000604001">
    <property type="component" value="Unassembled WGS sequence"/>
</dbReference>
<protein>
    <recommendedName>
        <fullName evidence="4">O-antigen/teichoic acid export membrane protein</fullName>
    </recommendedName>
</protein>
<keyword evidence="1" id="KW-0812">Transmembrane</keyword>
<accession>A0ABR6UCX7</accession>
<reference evidence="2 3" key="1">
    <citation type="submission" date="2020-08" db="EMBL/GenBank/DDBJ databases">
        <title>novel species in genus Nocardioides.</title>
        <authorList>
            <person name="Zhang G."/>
        </authorList>
    </citation>
    <scope>NUCLEOTIDE SEQUENCE [LARGE SCALE GENOMIC DNA]</scope>
    <source>
        <strain evidence="2 3">SC8A-24</strain>
    </source>
</reference>
<feature type="transmembrane region" description="Helical" evidence="1">
    <location>
        <begin position="104"/>
        <end position="124"/>
    </location>
</feature>
<evidence type="ECO:0000313" key="2">
    <source>
        <dbReference type="EMBL" id="MBC2962312.1"/>
    </source>
</evidence>
<evidence type="ECO:0008006" key="4">
    <source>
        <dbReference type="Google" id="ProtNLM"/>
    </source>
</evidence>
<proteinExistence type="predicted"/>
<feature type="transmembrane region" description="Helical" evidence="1">
    <location>
        <begin position="145"/>
        <end position="178"/>
    </location>
</feature>
<feature type="transmembrane region" description="Helical" evidence="1">
    <location>
        <begin position="307"/>
        <end position="330"/>
    </location>
</feature>
<name>A0ABR6UCX7_9ACTN</name>
<keyword evidence="1" id="KW-1133">Transmembrane helix</keyword>
<feature type="transmembrane region" description="Helical" evidence="1">
    <location>
        <begin position="342"/>
        <end position="360"/>
    </location>
</feature>
<dbReference type="RefSeq" id="WP_186347489.1">
    <property type="nucleotide sequence ID" value="NZ_BMMR01000008.1"/>
</dbReference>
<feature type="transmembrane region" description="Helical" evidence="1">
    <location>
        <begin position="76"/>
        <end position="98"/>
    </location>
</feature>
<sequence>MNTIAFIVSTLLGSGSVLAAMVVLVGIHGADEWAPIGLGQAIGLYLSLFLYWGWNLNGPALIADADEAWPVVRASLAWRTVLLAPTLVAAVGFSLALSTQSAPLVIAASLGVVPLGMSFGWAFVARREGLSLLWCDAIPRASSQIGGAILSSWFGLMGYAIVTIVGATSAVALSVFALRPSRNTTEEVNFRVDLKLGRSTGHGLVADLASSVYLILPTVLVGAFASSSFALFALLERFQRGAKLAIQPIGQILMGWILASSGRVRIVRIRHSVLAVAAFGCVASLAYAVLLPRILGVIDPAIDVDHIQVWLFAGALLASSIGYGLGVLGLASLGAGRKFARASVAGCLVSLPVLFLAVPVGGVRFAVLAMVCAEVVVVIFMVASFPKVVRTFLHVRRAA</sequence>
<keyword evidence="3" id="KW-1185">Reference proteome</keyword>